<evidence type="ECO:0000313" key="3">
    <source>
        <dbReference type="Proteomes" id="UP000654075"/>
    </source>
</evidence>
<dbReference type="Proteomes" id="UP000654075">
    <property type="component" value="Unassembled WGS sequence"/>
</dbReference>
<proteinExistence type="predicted"/>
<comment type="caution">
    <text evidence="2">The sequence shown here is derived from an EMBL/GenBank/DDBJ whole genome shotgun (WGS) entry which is preliminary data.</text>
</comment>
<accession>A0A813EYN5</accession>
<evidence type="ECO:0000313" key="2">
    <source>
        <dbReference type="EMBL" id="CAE8605948.1"/>
    </source>
</evidence>
<gene>
    <name evidence="2" type="ORF">PGLA1383_LOCUS23987</name>
</gene>
<name>A0A813EYN5_POLGL</name>
<dbReference type="EMBL" id="CAJNNV010018477">
    <property type="protein sequence ID" value="CAE8605948.1"/>
    <property type="molecule type" value="Genomic_DNA"/>
</dbReference>
<feature type="region of interest" description="Disordered" evidence="1">
    <location>
        <begin position="1"/>
        <end position="52"/>
    </location>
</feature>
<organism evidence="2 3">
    <name type="scientific">Polarella glacialis</name>
    <name type="common">Dinoflagellate</name>
    <dbReference type="NCBI Taxonomy" id="89957"/>
    <lineage>
        <taxon>Eukaryota</taxon>
        <taxon>Sar</taxon>
        <taxon>Alveolata</taxon>
        <taxon>Dinophyceae</taxon>
        <taxon>Suessiales</taxon>
        <taxon>Suessiaceae</taxon>
        <taxon>Polarella</taxon>
    </lineage>
</organism>
<keyword evidence="3" id="KW-1185">Reference proteome</keyword>
<feature type="non-terminal residue" evidence="2">
    <location>
        <position position="1"/>
    </location>
</feature>
<protein>
    <submittedName>
        <fullName evidence="2">Uncharacterized protein</fullName>
    </submittedName>
</protein>
<evidence type="ECO:0000256" key="1">
    <source>
        <dbReference type="SAM" id="MobiDB-lite"/>
    </source>
</evidence>
<dbReference type="AlphaFoldDB" id="A0A813EYN5"/>
<sequence>ALRIGKTAIPMGPSPTRVPQKQMHRSLASIPSPMKTWTRRAAGRLTDTESAS</sequence>
<reference evidence="2" key="1">
    <citation type="submission" date="2021-02" db="EMBL/GenBank/DDBJ databases">
        <authorList>
            <person name="Dougan E. K."/>
            <person name="Rhodes N."/>
            <person name="Thang M."/>
            <person name="Chan C."/>
        </authorList>
    </citation>
    <scope>NUCLEOTIDE SEQUENCE</scope>
</reference>